<feature type="domain" description="Glycosyl hydrolase family 13 catalytic" evidence="2">
    <location>
        <begin position="30"/>
        <end position="126"/>
    </location>
</feature>
<name>A0A7K3L8R4_9MYCO</name>
<dbReference type="Pfam" id="PF00128">
    <property type="entry name" value="Alpha-amylase"/>
    <property type="match status" value="1"/>
</dbReference>
<dbReference type="GO" id="GO:0005992">
    <property type="term" value="P:trehalose biosynthetic process"/>
    <property type="evidence" value="ECO:0007669"/>
    <property type="project" value="TreeGrafter"/>
</dbReference>
<gene>
    <name evidence="3" type="ORF">GWR20_06295</name>
</gene>
<sequence length="130" mass="14343">MALPVLSTYRLQLRGQESGFAFTFADAEQLLDYFDELGVSHLYLSPVMTAVRGSAHGYDVVDPTTVSAELGGPQGLARLSAAARAHGIGLIIDIVPNHVGVARPEQNRWWWDVLKHGRSSQYAAFFEIDW</sequence>
<proteinExistence type="predicted"/>
<organism evidence="3 4">
    <name type="scientific">Mycolicibacter kumamotonensis</name>
    <dbReference type="NCBI Taxonomy" id="354243"/>
    <lineage>
        <taxon>Bacteria</taxon>
        <taxon>Bacillati</taxon>
        <taxon>Actinomycetota</taxon>
        <taxon>Actinomycetes</taxon>
        <taxon>Mycobacteriales</taxon>
        <taxon>Mycobacteriaceae</taxon>
        <taxon>Mycolicibacter</taxon>
    </lineage>
</organism>
<feature type="non-terminal residue" evidence="3">
    <location>
        <position position="130"/>
    </location>
</feature>
<comment type="caution">
    <text evidence="3">The sequence shown here is derived from an EMBL/GenBank/DDBJ whole genome shotgun (WGS) entry which is preliminary data.</text>
</comment>
<dbReference type="Gene3D" id="3.20.20.80">
    <property type="entry name" value="Glycosidases"/>
    <property type="match status" value="1"/>
</dbReference>
<accession>A0A7K3L8R4</accession>
<dbReference type="AlphaFoldDB" id="A0A7K3L8R4"/>
<protein>
    <submittedName>
        <fullName evidence="3">Malto-oligosyltrehalose synthase</fullName>
    </submittedName>
</protein>
<evidence type="ECO:0000313" key="4">
    <source>
        <dbReference type="Proteomes" id="UP000466523"/>
    </source>
</evidence>
<reference evidence="3 4" key="1">
    <citation type="submission" date="2020-01" db="EMBL/GenBank/DDBJ databases">
        <authorList>
            <person name="Sanchez-Estrada R."/>
            <person name="Gonzalez-Y-Merchand J.A."/>
            <person name="Rivera-Gutierrez S."/>
        </authorList>
    </citation>
    <scope>NUCLEOTIDE SEQUENCE [LARGE SCALE GENOMIC DNA]</scope>
    <source>
        <strain evidence="3 4">CST 7247</strain>
    </source>
</reference>
<dbReference type="EMBL" id="JAACYR010000015">
    <property type="protein sequence ID" value="NDJ88771.1"/>
    <property type="molecule type" value="Genomic_DNA"/>
</dbReference>
<dbReference type="Proteomes" id="UP000466523">
    <property type="component" value="Unassembled WGS sequence"/>
</dbReference>
<dbReference type="PANTHER" id="PTHR10357:SF216">
    <property type="entry name" value="MALTOOLIGOSYL TREHALOSE SYNTHASE-RELATED"/>
    <property type="match status" value="1"/>
</dbReference>
<keyword evidence="1" id="KW-0413">Isomerase</keyword>
<evidence type="ECO:0000313" key="3">
    <source>
        <dbReference type="EMBL" id="NDJ88771.1"/>
    </source>
</evidence>
<dbReference type="GO" id="GO:0030980">
    <property type="term" value="P:alpha-glucan catabolic process"/>
    <property type="evidence" value="ECO:0007669"/>
    <property type="project" value="TreeGrafter"/>
</dbReference>
<dbReference type="RefSeq" id="WP_237682193.1">
    <property type="nucleotide sequence ID" value="NZ_JAACYR010000015.1"/>
</dbReference>
<dbReference type="InterPro" id="IPR017853">
    <property type="entry name" value="GH"/>
</dbReference>
<dbReference type="GO" id="GO:0047470">
    <property type="term" value="F:(1,4)-alpha-D-glucan 1-alpha-D-glucosylmutase activity"/>
    <property type="evidence" value="ECO:0007669"/>
    <property type="project" value="TreeGrafter"/>
</dbReference>
<dbReference type="PANTHER" id="PTHR10357">
    <property type="entry name" value="ALPHA-AMYLASE FAMILY MEMBER"/>
    <property type="match status" value="1"/>
</dbReference>
<evidence type="ECO:0000259" key="2">
    <source>
        <dbReference type="Pfam" id="PF00128"/>
    </source>
</evidence>
<dbReference type="InterPro" id="IPR006047">
    <property type="entry name" value="GH13_cat_dom"/>
</dbReference>
<evidence type="ECO:0000256" key="1">
    <source>
        <dbReference type="ARBA" id="ARBA00023235"/>
    </source>
</evidence>
<dbReference type="SUPFAM" id="SSF51445">
    <property type="entry name" value="(Trans)glycosidases"/>
    <property type="match status" value="1"/>
</dbReference>